<evidence type="ECO:0000256" key="1">
    <source>
        <dbReference type="SAM" id="Phobius"/>
    </source>
</evidence>
<organism evidence="2 3">
    <name type="scientific">Enterococcus gallinarum</name>
    <dbReference type="NCBI Taxonomy" id="1353"/>
    <lineage>
        <taxon>Bacteria</taxon>
        <taxon>Bacillati</taxon>
        <taxon>Bacillota</taxon>
        <taxon>Bacilli</taxon>
        <taxon>Lactobacillales</taxon>
        <taxon>Enterococcaceae</taxon>
        <taxon>Enterococcus</taxon>
    </lineage>
</organism>
<keyword evidence="1" id="KW-0472">Membrane</keyword>
<name>A0AAE7SZG3_ENTGA</name>
<dbReference type="Proteomes" id="UP000516696">
    <property type="component" value="Chromosome"/>
</dbReference>
<evidence type="ECO:0000313" key="3">
    <source>
        <dbReference type="Proteomes" id="UP000516696"/>
    </source>
</evidence>
<proteinExistence type="predicted"/>
<accession>A0AAE7SZG3</accession>
<reference evidence="2 3" key="1">
    <citation type="submission" date="2020-03" db="EMBL/GenBank/DDBJ databases">
        <title>Characterization of ganglioside-mimicking enterococci.</title>
        <authorList>
            <person name="Patry R.T."/>
            <person name="Nothaft H."/>
            <person name="Bridger R."/>
            <person name="Shajahan A."/>
            <person name="Huynh S."/>
            <person name="Sanchez S."/>
            <person name="Azadi P."/>
            <person name="Cooper K."/>
            <person name="Miller W.G."/>
            <person name="Parker C.T."/>
            <person name="Wells L."/>
            <person name="Szymanski C.M."/>
        </authorList>
    </citation>
    <scope>NUCLEOTIDE SEQUENCE [LARGE SCALE GENOMIC DNA]</scope>
    <source>
        <strain evidence="2 3">EGM181</strain>
    </source>
</reference>
<keyword evidence="1" id="KW-0812">Transmembrane</keyword>
<dbReference type="RefSeq" id="WP_113850012.1">
    <property type="nucleotide sequence ID" value="NZ_CP050485.1"/>
</dbReference>
<keyword evidence="1" id="KW-1133">Transmembrane helix</keyword>
<gene>
    <name evidence="2" type="ORF">EGM181_05920</name>
</gene>
<dbReference type="EMBL" id="CP050485">
    <property type="protein sequence ID" value="QOG26825.1"/>
    <property type="molecule type" value="Genomic_DNA"/>
</dbReference>
<evidence type="ECO:0000313" key="2">
    <source>
        <dbReference type="EMBL" id="QOG26825.1"/>
    </source>
</evidence>
<protein>
    <submittedName>
        <fullName evidence="2">Uncharacterized protein</fullName>
    </submittedName>
</protein>
<feature type="transmembrane region" description="Helical" evidence="1">
    <location>
        <begin position="6"/>
        <end position="28"/>
    </location>
</feature>
<dbReference type="AlphaFoldDB" id="A0AAE7SZG3"/>
<sequence>MEIPTEIIVALLGILGIILSAFLGAFLYKGKLRKEQKAKVKSMVGESIFTSLNKYKDTIKSLKVIAPAFPEETFNNREEDFFDSFAIVPEIMLNPKSLENFISDISKLRTNDFDNLGLDSGATLYCLERYFMNLTKYLSPLHPDQYPLVGTIIVNDFNKFHSRITKIIYKELNKTRVKYVFHNGFFWKQKKKKYQLELWEKSILYSLIYPDKSKLPDGQKEIVNLIGLALNEGVRLTNAPTAIKEPNAHVVKLQQKLNENTIKPKG</sequence>